<evidence type="ECO:0000313" key="2">
    <source>
        <dbReference type="Proteomes" id="UP000027265"/>
    </source>
</evidence>
<dbReference type="HOGENOM" id="CLU_2326329_0_0_1"/>
<gene>
    <name evidence="1" type="ORF">JAAARDRAFT_100797</name>
</gene>
<keyword evidence="2" id="KW-1185">Reference proteome</keyword>
<organism evidence="1 2">
    <name type="scientific">Jaapia argillacea MUCL 33604</name>
    <dbReference type="NCBI Taxonomy" id="933084"/>
    <lineage>
        <taxon>Eukaryota</taxon>
        <taxon>Fungi</taxon>
        <taxon>Dikarya</taxon>
        <taxon>Basidiomycota</taxon>
        <taxon>Agaricomycotina</taxon>
        <taxon>Agaricomycetes</taxon>
        <taxon>Agaricomycetidae</taxon>
        <taxon>Jaapiales</taxon>
        <taxon>Jaapiaceae</taxon>
        <taxon>Jaapia</taxon>
    </lineage>
</organism>
<reference evidence="2" key="1">
    <citation type="journal article" date="2014" name="Proc. Natl. Acad. Sci. U.S.A.">
        <title>Extensive sampling of basidiomycete genomes demonstrates inadequacy of the white-rot/brown-rot paradigm for wood decay fungi.</title>
        <authorList>
            <person name="Riley R."/>
            <person name="Salamov A.A."/>
            <person name="Brown D.W."/>
            <person name="Nagy L.G."/>
            <person name="Floudas D."/>
            <person name="Held B.W."/>
            <person name="Levasseur A."/>
            <person name="Lombard V."/>
            <person name="Morin E."/>
            <person name="Otillar R."/>
            <person name="Lindquist E.A."/>
            <person name="Sun H."/>
            <person name="LaButti K.M."/>
            <person name="Schmutz J."/>
            <person name="Jabbour D."/>
            <person name="Luo H."/>
            <person name="Baker S.E."/>
            <person name="Pisabarro A.G."/>
            <person name="Walton J.D."/>
            <person name="Blanchette R.A."/>
            <person name="Henrissat B."/>
            <person name="Martin F."/>
            <person name="Cullen D."/>
            <person name="Hibbett D.S."/>
            <person name="Grigoriev I.V."/>
        </authorList>
    </citation>
    <scope>NUCLEOTIDE SEQUENCE [LARGE SCALE GENOMIC DNA]</scope>
    <source>
        <strain evidence="2">MUCL 33604</strain>
    </source>
</reference>
<dbReference type="InParanoid" id="A0A067P527"/>
<dbReference type="Proteomes" id="UP000027265">
    <property type="component" value="Unassembled WGS sequence"/>
</dbReference>
<evidence type="ECO:0008006" key="3">
    <source>
        <dbReference type="Google" id="ProtNLM"/>
    </source>
</evidence>
<sequence>LPLPSLPLDTLVYVQSFLDPHDILNLHRISFLSLSTVWINAVRQIALQYNVLPSTFPLENTSLATLEHIATSPSRFLSRLEWEVRAGHKKLPPFATQTI</sequence>
<feature type="non-terminal residue" evidence="1">
    <location>
        <position position="99"/>
    </location>
</feature>
<accession>A0A067P527</accession>
<dbReference type="EMBL" id="KL197931">
    <property type="protein sequence ID" value="KDQ48925.1"/>
    <property type="molecule type" value="Genomic_DNA"/>
</dbReference>
<name>A0A067P527_9AGAM</name>
<dbReference type="OrthoDB" id="2688364at2759"/>
<feature type="non-terminal residue" evidence="1">
    <location>
        <position position="1"/>
    </location>
</feature>
<protein>
    <recommendedName>
        <fullName evidence="3">F-box domain-containing protein</fullName>
    </recommendedName>
</protein>
<dbReference type="AlphaFoldDB" id="A0A067P527"/>
<proteinExistence type="predicted"/>
<evidence type="ECO:0000313" key="1">
    <source>
        <dbReference type="EMBL" id="KDQ48925.1"/>
    </source>
</evidence>